<reference evidence="1 2" key="1">
    <citation type="submission" date="2018-09" db="EMBL/GenBank/DDBJ databases">
        <authorList>
            <person name="Tagini F."/>
        </authorList>
    </citation>
    <scope>NUCLEOTIDE SEQUENCE [LARGE SCALE GENOMIC DNA]</scope>
    <source>
        <strain evidence="1 2">MK142</strain>
    </source>
</reference>
<dbReference type="EMBL" id="UPHU01000001">
    <property type="protein sequence ID" value="VBA56004.1"/>
    <property type="molecule type" value="Genomic_DNA"/>
</dbReference>
<evidence type="ECO:0000313" key="2">
    <source>
        <dbReference type="Proteomes" id="UP000268285"/>
    </source>
</evidence>
<keyword evidence="2" id="KW-1185">Reference proteome</keyword>
<evidence type="ECO:0000313" key="1">
    <source>
        <dbReference type="EMBL" id="VBA56004.1"/>
    </source>
</evidence>
<sequence length="54" mass="5589">MELNMMDQAAIAAARHGGGPEVVLNVGHADITDLSTNPAEHPLDGAVIVLGWGR</sequence>
<name>A0A498R0F9_9MYCO</name>
<organism evidence="1 2">
    <name type="scientific">Mycobacterium pseudokansasii</name>
    <dbReference type="NCBI Taxonomy" id="2341080"/>
    <lineage>
        <taxon>Bacteria</taxon>
        <taxon>Bacillati</taxon>
        <taxon>Actinomycetota</taxon>
        <taxon>Actinomycetes</taxon>
        <taxon>Mycobacteriales</taxon>
        <taxon>Mycobacteriaceae</taxon>
        <taxon>Mycobacterium</taxon>
    </lineage>
</organism>
<proteinExistence type="predicted"/>
<dbReference type="AlphaFoldDB" id="A0A498R0F9"/>
<dbReference type="RefSeq" id="WP_167480230.1">
    <property type="nucleotide sequence ID" value="NZ_UPHU01000001.1"/>
</dbReference>
<dbReference type="Proteomes" id="UP000268285">
    <property type="component" value="Unassembled WGS sequence"/>
</dbReference>
<protein>
    <submittedName>
        <fullName evidence="1">Uncharacterized protein</fullName>
    </submittedName>
</protein>
<gene>
    <name evidence="1" type="ORF">LAUMK142_05342</name>
</gene>
<accession>A0A498R0F9</accession>